<evidence type="ECO:0000313" key="3">
    <source>
        <dbReference type="WBParaSite" id="HPBE_0002140001-mRNA-1"/>
    </source>
</evidence>
<sequence length="184" mass="20609">MNGDRLTCVGIQKTYARESRFKRQSLASSSTVRRDSGDVLKTSFNVPRDVEDALKTSSNLHGPVSARTWLTLHVEFDTMRLIRRRFWIEITRGRPDSSPVLLHDPEITGPNIVEVAKNPEGGDCLHAKDLCCHIDDVDPEERVKSCNGFYSSPRNVRNAVRMNLLEKAIGNCLSEIPSCPFPTG</sequence>
<accession>A0A183GG27</accession>
<dbReference type="AlphaFoldDB" id="A0A183GG27"/>
<keyword evidence="2" id="KW-1185">Reference proteome</keyword>
<reference evidence="3" key="2">
    <citation type="submission" date="2019-09" db="UniProtKB">
        <authorList>
            <consortium name="WormBaseParasite"/>
        </authorList>
    </citation>
    <scope>IDENTIFICATION</scope>
</reference>
<proteinExistence type="predicted"/>
<accession>A0A3P8BVU8</accession>
<name>A0A183GG27_HELPZ</name>
<dbReference type="WBParaSite" id="HPBE_0002140001-mRNA-1">
    <property type="protein sequence ID" value="HPBE_0002140001-mRNA-1"/>
    <property type="gene ID" value="HPBE_0002140001"/>
</dbReference>
<dbReference type="Proteomes" id="UP000050761">
    <property type="component" value="Unassembled WGS sequence"/>
</dbReference>
<reference evidence="1 2" key="1">
    <citation type="submission" date="2018-11" db="EMBL/GenBank/DDBJ databases">
        <authorList>
            <consortium name="Pathogen Informatics"/>
        </authorList>
    </citation>
    <scope>NUCLEOTIDE SEQUENCE [LARGE SCALE GENOMIC DNA]</scope>
</reference>
<gene>
    <name evidence="1" type="ORF">HPBE_LOCUS21400</name>
</gene>
<evidence type="ECO:0000313" key="1">
    <source>
        <dbReference type="EMBL" id="VDP25111.1"/>
    </source>
</evidence>
<evidence type="ECO:0000313" key="2">
    <source>
        <dbReference type="Proteomes" id="UP000050761"/>
    </source>
</evidence>
<protein>
    <submittedName>
        <fullName evidence="1 3">Uncharacterized protein</fullName>
    </submittedName>
</protein>
<dbReference type="EMBL" id="UZAH01032967">
    <property type="protein sequence ID" value="VDP25111.1"/>
    <property type="molecule type" value="Genomic_DNA"/>
</dbReference>
<organism evidence="2 3">
    <name type="scientific">Heligmosomoides polygyrus</name>
    <name type="common">Parasitic roundworm</name>
    <dbReference type="NCBI Taxonomy" id="6339"/>
    <lineage>
        <taxon>Eukaryota</taxon>
        <taxon>Metazoa</taxon>
        <taxon>Ecdysozoa</taxon>
        <taxon>Nematoda</taxon>
        <taxon>Chromadorea</taxon>
        <taxon>Rhabditida</taxon>
        <taxon>Rhabditina</taxon>
        <taxon>Rhabditomorpha</taxon>
        <taxon>Strongyloidea</taxon>
        <taxon>Heligmosomidae</taxon>
        <taxon>Heligmosomoides</taxon>
    </lineage>
</organism>